<sequence>MHPVQAPTSSSTGQQGPSTPVHNAPRGDPHNFPPTPQRANPPQPAMEFTMQQMAEKRLKLKELYGKYAQKPLPPTALQSVYTAVPTNSSLNNDFLVVMPRLDIDETGPPQMIPPLGNVPIVRESFAMRMRPR</sequence>
<name>A0A811LP30_9BILA</name>
<keyword evidence="3" id="KW-1185">Reference proteome</keyword>
<feature type="region of interest" description="Disordered" evidence="1">
    <location>
        <begin position="1"/>
        <end position="46"/>
    </location>
</feature>
<accession>A0A811LP30</accession>
<dbReference type="AlphaFoldDB" id="A0A811LP30"/>
<dbReference type="Proteomes" id="UP000783686">
    <property type="component" value="Unassembled WGS sequence"/>
</dbReference>
<evidence type="ECO:0000256" key="1">
    <source>
        <dbReference type="SAM" id="MobiDB-lite"/>
    </source>
</evidence>
<evidence type="ECO:0000313" key="2">
    <source>
        <dbReference type="EMBL" id="CAD5228846.1"/>
    </source>
</evidence>
<organism evidence="2 3">
    <name type="scientific">Bursaphelenchus okinawaensis</name>
    <dbReference type="NCBI Taxonomy" id="465554"/>
    <lineage>
        <taxon>Eukaryota</taxon>
        <taxon>Metazoa</taxon>
        <taxon>Ecdysozoa</taxon>
        <taxon>Nematoda</taxon>
        <taxon>Chromadorea</taxon>
        <taxon>Rhabditida</taxon>
        <taxon>Tylenchina</taxon>
        <taxon>Tylenchomorpha</taxon>
        <taxon>Aphelenchoidea</taxon>
        <taxon>Aphelenchoididae</taxon>
        <taxon>Bursaphelenchus</taxon>
    </lineage>
</organism>
<feature type="compositionally biased region" description="Pro residues" evidence="1">
    <location>
        <begin position="31"/>
        <end position="44"/>
    </location>
</feature>
<evidence type="ECO:0000313" key="3">
    <source>
        <dbReference type="Proteomes" id="UP000614601"/>
    </source>
</evidence>
<dbReference type="EMBL" id="CAJFDH010000006">
    <property type="protein sequence ID" value="CAD5228846.1"/>
    <property type="molecule type" value="Genomic_DNA"/>
</dbReference>
<feature type="compositionally biased region" description="Low complexity" evidence="1">
    <location>
        <begin position="7"/>
        <end position="20"/>
    </location>
</feature>
<dbReference type="Proteomes" id="UP000614601">
    <property type="component" value="Unassembled WGS sequence"/>
</dbReference>
<comment type="caution">
    <text evidence="2">The sequence shown here is derived from an EMBL/GenBank/DDBJ whole genome shotgun (WGS) entry which is preliminary data.</text>
</comment>
<gene>
    <name evidence="2" type="ORF">BOKJ2_LOCUS12905</name>
</gene>
<reference evidence="2" key="1">
    <citation type="submission" date="2020-09" db="EMBL/GenBank/DDBJ databases">
        <authorList>
            <person name="Kikuchi T."/>
        </authorList>
    </citation>
    <scope>NUCLEOTIDE SEQUENCE</scope>
    <source>
        <strain evidence="2">SH1</strain>
    </source>
</reference>
<protein>
    <submittedName>
        <fullName evidence="2">Uncharacterized protein</fullName>
    </submittedName>
</protein>
<dbReference type="EMBL" id="CAJFCW020000006">
    <property type="protein sequence ID" value="CAG9125127.1"/>
    <property type="molecule type" value="Genomic_DNA"/>
</dbReference>
<proteinExistence type="predicted"/>